<dbReference type="Proteomes" id="UP000219632">
    <property type="component" value="Unassembled WGS sequence"/>
</dbReference>
<dbReference type="EMBL" id="NYPG01000002">
    <property type="protein sequence ID" value="PDK42033.1"/>
    <property type="molecule type" value="Genomic_DNA"/>
</dbReference>
<protein>
    <recommendedName>
        <fullName evidence="3">DUF1963 domain-containing protein</fullName>
    </recommendedName>
</protein>
<keyword evidence="2" id="KW-1185">Reference proteome</keyword>
<name>A0ABX4IHE7_LISWE</name>
<evidence type="ECO:0008006" key="3">
    <source>
        <dbReference type="Google" id="ProtNLM"/>
    </source>
</evidence>
<comment type="caution">
    <text evidence="1">The sequence shown here is derived from an EMBL/GenBank/DDBJ whole genome shotgun (WGS) entry which is preliminary data.</text>
</comment>
<sequence>MTKEHQAIPCPDCNREKYFEGLCYWCKNRKERERYQAMTDKEVVSSITNIINKIETIKEWKDVYKDFCNLLAYKDIDTTEIAEAAFKKEIFYPHTIYRNVSVNVRDKLIEMLLQPDCEEASNILMCLALCGDDKVKDTFFKLEKNPLPWRKNLFVDLSIYAESGGWTFDEQGEKSDVIYHECYSLQKSNRHDNTVKAGTILKDKCPICDCNLIDILTIDGNDERLAFLQLKGKVHIPICPNCASMCEKTIIRYAPDGNSTMEIIEAYSDENYLSEKELNKLVSNKLTLSKTQKPIFYACGIEETCTIGGHAEWIQDWQYETCPECEKKMKLLSSISWNELIDGSDGSLYIEICTDCHIIIIFHQQT</sequence>
<organism evidence="1 2">
    <name type="scientific">Listeria welshimeri</name>
    <dbReference type="NCBI Taxonomy" id="1643"/>
    <lineage>
        <taxon>Bacteria</taxon>
        <taxon>Bacillati</taxon>
        <taxon>Bacillota</taxon>
        <taxon>Bacilli</taxon>
        <taxon>Bacillales</taxon>
        <taxon>Listeriaceae</taxon>
        <taxon>Listeria</taxon>
    </lineage>
</organism>
<accession>A0ABX4IHE7</accession>
<proteinExistence type="predicted"/>
<dbReference type="RefSeq" id="WP_097350000.1">
    <property type="nucleotide sequence ID" value="NZ_NYPG01000002.1"/>
</dbReference>
<evidence type="ECO:0000313" key="1">
    <source>
        <dbReference type="EMBL" id="PDK42033.1"/>
    </source>
</evidence>
<evidence type="ECO:0000313" key="2">
    <source>
        <dbReference type="Proteomes" id="UP000219632"/>
    </source>
</evidence>
<reference evidence="1 2" key="1">
    <citation type="submission" date="2017-09" db="EMBL/GenBank/DDBJ databases">
        <title>Draft Genomes of 144 Listeria Monocytogenes isolates from foods.</title>
        <authorList>
            <person name="Wu C.H."/>
            <person name="Ng J."/>
            <person name="Kiang D."/>
            <person name="Chen C.-Y."/>
            <person name="Frink S."/>
            <person name="Lafrades M."/>
            <person name="Morales C."/>
            <person name="Park P."/>
            <person name="Zwick M."/>
        </authorList>
    </citation>
    <scope>NUCLEOTIDE SEQUENCE [LARGE SCALE GENOMIC DNA]</scope>
    <source>
        <strain evidence="1 2">CDPHFDLB-F14M01633.75-2</strain>
    </source>
</reference>
<gene>
    <name evidence="1" type="ORF">AFZ32_04700</name>
</gene>